<gene>
    <name evidence="2" type="primary">nikA</name>
    <name evidence="2" type="ORF">NCTC11327_01042</name>
</gene>
<accession>A0AAX2LMD2</accession>
<sequence>MLQYCYVITFQHGIMKKLLILALVLGVGATLFWKPSATTHDTLSISGPFEFNSQDLSKDGFVFSRLQVVESLVGINDDAEPYPLLAQSWQQSDDGLSWTFTLRPNVHFHDGTLLSAQAAAQSLNIALAKPGVIRQVPIQSISALNDRVVITLDRPYRALPSVLAHYSTAIIAPSSMDASGKVIQLQGTGPYQIATLQAPHKAKVTRFDAYWGTPAHIDTVEYLAGHRSESRALLAQSGQADLVYTLDPISISTLQAAKNIDLHVESMPRTVLVKLNNAHPFLNDKTVRQALSLALDREGIAQSVLRLPGSEAYQLFSPALGAWHIAQRDHQPGTAHVNNQHADKLQQAKALLSAQGWHANAQGLMQRDGQMFRVQLVTYADRPELPLIATALQAQWRELGIDVQISIDNSSAIPAKHHDDSLEMALIARNFGTLADPLPLLMNDFATEKGSDWGPMHWSSNTFSTLLEQLSGEADPAQYRQLAQQAATVLADEMPLIPVTYYRQIVAVNRHLDGFSFDPFEINYRVSEMRFHD</sequence>
<dbReference type="AlphaFoldDB" id="A0AAX2LMD2"/>
<dbReference type="Proteomes" id="UP000254626">
    <property type="component" value="Unassembled WGS sequence"/>
</dbReference>
<dbReference type="Gene3D" id="3.10.105.10">
    <property type="entry name" value="Dipeptide-binding Protein, Domain 3"/>
    <property type="match status" value="1"/>
</dbReference>
<dbReference type="GO" id="GO:0043190">
    <property type="term" value="C:ATP-binding cassette (ABC) transporter complex"/>
    <property type="evidence" value="ECO:0007669"/>
    <property type="project" value="InterPro"/>
</dbReference>
<dbReference type="CDD" id="cd08490">
    <property type="entry name" value="PBP2_NikA_DppA_OppA_like_3"/>
    <property type="match status" value="1"/>
</dbReference>
<feature type="domain" description="Solute-binding protein family 5" evidence="1">
    <location>
        <begin position="80"/>
        <end position="444"/>
    </location>
</feature>
<evidence type="ECO:0000259" key="1">
    <source>
        <dbReference type="Pfam" id="PF00496"/>
    </source>
</evidence>
<dbReference type="PANTHER" id="PTHR30290">
    <property type="entry name" value="PERIPLASMIC BINDING COMPONENT OF ABC TRANSPORTER"/>
    <property type="match status" value="1"/>
</dbReference>
<dbReference type="PANTHER" id="PTHR30290:SF83">
    <property type="entry name" value="ABC TRANSPORTER SUBSTRATE-BINDING PROTEIN"/>
    <property type="match status" value="1"/>
</dbReference>
<organism evidence="2 3">
    <name type="scientific">Vibrio fluvialis</name>
    <dbReference type="NCBI Taxonomy" id="676"/>
    <lineage>
        <taxon>Bacteria</taxon>
        <taxon>Pseudomonadati</taxon>
        <taxon>Pseudomonadota</taxon>
        <taxon>Gammaproteobacteria</taxon>
        <taxon>Vibrionales</taxon>
        <taxon>Vibrionaceae</taxon>
        <taxon>Vibrio</taxon>
    </lineage>
</organism>
<dbReference type="GO" id="GO:0030288">
    <property type="term" value="C:outer membrane-bounded periplasmic space"/>
    <property type="evidence" value="ECO:0007669"/>
    <property type="project" value="UniProtKB-ARBA"/>
</dbReference>
<protein>
    <submittedName>
        <fullName evidence="2">ABC transporter substrate-binding protein</fullName>
    </submittedName>
</protein>
<proteinExistence type="predicted"/>
<evidence type="ECO:0000313" key="2">
    <source>
        <dbReference type="EMBL" id="SUP22431.1"/>
    </source>
</evidence>
<dbReference type="EMBL" id="UHIP01000001">
    <property type="protein sequence ID" value="SUP22431.1"/>
    <property type="molecule type" value="Genomic_DNA"/>
</dbReference>
<dbReference type="InterPro" id="IPR039424">
    <property type="entry name" value="SBP_5"/>
</dbReference>
<evidence type="ECO:0000313" key="3">
    <source>
        <dbReference type="Proteomes" id="UP000254626"/>
    </source>
</evidence>
<dbReference type="InterPro" id="IPR030678">
    <property type="entry name" value="Peptide/Ni-bd"/>
</dbReference>
<reference evidence="2 3" key="1">
    <citation type="submission" date="2018-06" db="EMBL/GenBank/DDBJ databases">
        <authorList>
            <consortium name="Pathogen Informatics"/>
            <person name="Doyle S."/>
        </authorList>
    </citation>
    <scope>NUCLEOTIDE SEQUENCE [LARGE SCALE GENOMIC DNA]</scope>
    <source>
        <strain evidence="2 3">NCTC11327</strain>
    </source>
</reference>
<dbReference type="SUPFAM" id="SSF53850">
    <property type="entry name" value="Periplasmic binding protein-like II"/>
    <property type="match status" value="1"/>
</dbReference>
<dbReference type="Pfam" id="PF00496">
    <property type="entry name" value="SBP_bac_5"/>
    <property type="match status" value="1"/>
</dbReference>
<dbReference type="InterPro" id="IPR000914">
    <property type="entry name" value="SBP_5_dom"/>
</dbReference>
<dbReference type="PIRSF" id="PIRSF002741">
    <property type="entry name" value="MppA"/>
    <property type="match status" value="1"/>
</dbReference>
<comment type="caution">
    <text evidence="2">The sequence shown here is derived from an EMBL/GenBank/DDBJ whole genome shotgun (WGS) entry which is preliminary data.</text>
</comment>
<name>A0AAX2LMD2_VIBFL</name>
<dbReference type="Gene3D" id="3.40.190.10">
    <property type="entry name" value="Periplasmic binding protein-like II"/>
    <property type="match status" value="1"/>
</dbReference>
<dbReference type="GO" id="GO:1904680">
    <property type="term" value="F:peptide transmembrane transporter activity"/>
    <property type="evidence" value="ECO:0007669"/>
    <property type="project" value="TreeGrafter"/>
</dbReference>
<dbReference type="GO" id="GO:0015833">
    <property type="term" value="P:peptide transport"/>
    <property type="evidence" value="ECO:0007669"/>
    <property type="project" value="TreeGrafter"/>
</dbReference>